<evidence type="ECO:0000313" key="2">
    <source>
        <dbReference type="Proteomes" id="UP000521872"/>
    </source>
</evidence>
<name>A0A8H4VW95_9AGAR</name>
<dbReference type="InterPro" id="IPR019410">
    <property type="entry name" value="Methyltransf_16"/>
</dbReference>
<proteinExistence type="predicted"/>
<dbReference type="Pfam" id="PF10294">
    <property type="entry name" value="Methyltransf_16"/>
    <property type="match status" value="1"/>
</dbReference>
<dbReference type="Proteomes" id="UP000521872">
    <property type="component" value="Unassembled WGS sequence"/>
</dbReference>
<organism evidence="1 2">
    <name type="scientific">Agrocybe pediades</name>
    <dbReference type="NCBI Taxonomy" id="84607"/>
    <lineage>
        <taxon>Eukaryota</taxon>
        <taxon>Fungi</taxon>
        <taxon>Dikarya</taxon>
        <taxon>Basidiomycota</taxon>
        <taxon>Agaricomycotina</taxon>
        <taxon>Agaricomycetes</taxon>
        <taxon>Agaricomycetidae</taxon>
        <taxon>Agaricales</taxon>
        <taxon>Agaricineae</taxon>
        <taxon>Strophariaceae</taxon>
        <taxon>Agrocybe</taxon>
    </lineage>
</organism>
<comment type="caution">
    <text evidence="1">The sequence shown here is derived from an EMBL/GenBank/DDBJ whole genome shotgun (WGS) entry which is preliminary data.</text>
</comment>
<keyword evidence="2" id="KW-1185">Reference proteome</keyword>
<gene>
    <name evidence="1" type="ORF">D9613_009013</name>
</gene>
<sequence>MSLHRTTRPPTPELTISTYTRDADRISSESDLKAINICLVGSHSLWAHYPWKAALAFASFLDSHRELYQGLNVLELGAGGALPSIVTAKNGVQKVVVTDDPDRDTLSKILSTLLRRM</sequence>
<dbReference type="Gene3D" id="3.40.50.150">
    <property type="entry name" value="Vaccinia Virus protein VP39"/>
    <property type="match status" value="1"/>
</dbReference>
<dbReference type="InterPro" id="IPR029063">
    <property type="entry name" value="SAM-dependent_MTases_sf"/>
</dbReference>
<evidence type="ECO:0000313" key="1">
    <source>
        <dbReference type="EMBL" id="KAF4622259.1"/>
    </source>
</evidence>
<dbReference type="GO" id="GO:0008757">
    <property type="term" value="F:S-adenosylmethionine-dependent methyltransferase activity"/>
    <property type="evidence" value="ECO:0007669"/>
    <property type="project" value="UniProtKB-ARBA"/>
</dbReference>
<dbReference type="SUPFAM" id="SSF53335">
    <property type="entry name" value="S-adenosyl-L-methionine-dependent methyltransferases"/>
    <property type="match status" value="1"/>
</dbReference>
<reference evidence="1 2" key="1">
    <citation type="submission" date="2019-12" db="EMBL/GenBank/DDBJ databases">
        <authorList>
            <person name="Floudas D."/>
            <person name="Bentzer J."/>
            <person name="Ahren D."/>
            <person name="Johansson T."/>
            <person name="Persson P."/>
            <person name="Tunlid A."/>
        </authorList>
    </citation>
    <scope>NUCLEOTIDE SEQUENCE [LARGE SCALE GENOMIC DNA]</scope>
    <source>
        <strain evidence="1 2">CBS 102.39</strain>
    </source>
</reference>
<protein>
    <submittedName>
        <fullName evidence="1">Uncharacterized protein</fullName>
    </submittedName>
</protein>
<dbReference type="AlphaFoldDB" id="A0A8H4VW95"/>
<dbReference type="EMBL" id="JAACJL010000002">
    <property type="protein sequence ID" value="KAF4622259.1"/>
    <property type="molecule type" value="Genomic_DNA"/>
</dbReference>
<accession>A0A8H4VW95</accession>